<dbReference type="SUPFAM" id="SSF144232">
    <property type="entry name" value="HIT/MYND zinc finger-like"/>
    <property type="match status" value="1"/>
</dbReference>
<keyword evidence="8" id="KW-1185">Reference proteome</keyword>
<protein>
    <submittedName>
        <fullName evidence="7">Zinc finger MYND domain-containing 10</fullName>
    </submittedName>
</protein>
<reference evidence="7 8" key="1">
    <citation type="journal article" date="2018" name="Plant J.">
        <title>Genome sequences of Chlorella sorokiniana UTEX 1602 and Micractinium conductrix SAG 241.80: implications to maltose excretion by a green alga.</title>
        <authorList>
            <person name="Arriola M.B."/>
            <person name="Velmurugan N."/>
            <person name="Zhang Y."/>
            <person name="Plunkett M.H."/>
            <person name="Hondzo H."/>
            <person name="Barney B.M."/>
        </authorList>
    </citation>
    <scope>NUCLEOTIDE SEQUENCE [LARGE SCALE GENOMIC DNA]</scope>
    <source>
        <strain evidence="8">UTEX 1602</strain>
    </source>
</reference>
<dbReference type="EMBL" id="LHPG02000005">
    <property type="protein sequence ID" value="PRW58101.1"/>
    <property type="molecule type" value="Genomic_DNA"/>
</dbReference>
<feature type="region of interest" description="Disordered" evidence="5">
    <location>
        <begin position="287"/>
        <end position="336"/>
    </location>
</feature>
<keyword evidence="1" id="KW-0479">Metal-binding</keyword>
<evidence type="ECO:0000313" key="8">
    <source>
        <dbReference type="Proteomes" id="UP000239899"/>
    </source>
</evidence>
<evidence type="ECO:0000256" key="3">
    <source>
        <dbReference type="ARBA" id="ARBA00022833"/>
    </source>
</evidence>
<dbReference type="PROSITE" id="PS50865">
    <property type="entry name" value="ZF_MYND_2"/>
    <property type="match status" value="1"/>
</dbReference>
<evidence type="ECO:0000256" key="2">
    <source>
        <dbReference type="ARBA" id="ARBA00022771"/>
    </source>
</evidence>
<feature type="compositionally biased region" description="Acidic residues" evidence="5">
    <location>
        <begin position="287"/>
        <end position="302"/>
    </location>
</feature>
<keyword evidence="2 4" id="KW-0863">Zinc-finger</keyword>
<dbReference type="Pfam" id="PF01753">
    <property type="entry name" value="zf-MYND"/>
    <property type="match status" value="1"/>
</dbReference>
<proteinExistence type="predicted"/>
<sequence>MTDLIWRLSSARPAAVAGRLLLGQALDRPLPTLAEAGSLLAPAAAFMGMCLMVRHADLEPGCLAGTELAEVVGSMCQQLTALGLGTQGAAAELASSVDFGHQRLNALGLQANVSLTMLRACSLVGPSTGSQEAVVRAAAAMLPLLTATLQRGTAAQRAGQVQDQPVAHEYAGSQVALLVPILPGSSPDEPESAVEMQRLGALLIQAAPAWPAWLGAVLEALESGPADVASHVEGDRPALLRQLLCSSASWVERLPPAPPEGIDAEACYCPAWVMAVQLLGQLCEDADAVSDEEPEEEEEEAEGQAPPQTQQQRQGSEGAAAGAAAAAEARAARQQEWQASREAAAAALPSAAAGFRRMLLDWPAPQAQRLQAAGQLLRPLALIPHFARGGGSGGSMSGGALAACRLASTAMQAHCIGTELMYQDNERFQTNYELPKSQYMLDTEAQSCCTLAAEQALRELSAAAGGTAGAATAAVAPTDEAEQLAQLLWGLHLACHRIIQSVCRQPLKLVEHLFSAALAAFDAALAVMDARPQTRRALSQRQALCGAHANLLWQLVSSLQATRYWPSEMGRRIAAQLPAVATGVPAGFYTASDKLMASFMTQLNNSTHDVQDQALMEFRDPRPALVHGITAIDNALLASPRLLVTLVAQCGNRLAPRPGQLAASTFVKLLPAARQASREVAGSKLGRQLADTADGLEAALRAEVAAPAVHLAQVKELGMQLARRMHQPRAAAGESGSKLRCGACRAVNYCSRECATQDWKTGGHKRVCKALAAARQGEQPAQQGG</sequence>
<dbReference type="GO" id="GO:0008270">
    <property type="term" value="F:zinc ion binding"/>
    <property type="evidence" value="ECO:0007669"/>
    <property type="project" value="UniProtKB-KW"/>
</dbReference>
<accession>A0A2P6TVL1</accession>
<gene>
    <name evidence="7" type="ORF">C2E21_2847</name>
</gene>
<dbReference type="InterPro" id="IPR002893">
    <property type="entry name" value="Znf_MYND"/>
</dbReference>
<comment type="caution">
    <text evidence="7">The sequence shown here is derived from an EMBL/GenBank/DDBJ whole genome shotgun (WGS) entry which is preliminary data.</text>
</comment>
<evidence type="ECO:0000313" key="7">
    <source>
        <dbReference type="EMBL" id="PRW58101.1"/>
    </source>
</evidence>
<evidence type="ECO:0000256" key="4">
    <source>
        <dbReference type="PROSITE-ProRule" id="PRU00134"/>
    </source>
</evidence>
<feature type="domain" description="MYND-type" evidence="6">
    <location>
        <begin position="729"/>
        <end position="768"/>
    </location>
</feature>
<evidence type="ECO:0000259" key="6">
    <source>
        <dbReference type="PROSITE" id="PS50865"/>
    </source>
</evidence>
<dbReference type="OrthoDB" id="341421at2759"/>
<feature type="compositionally biased region" description="Low complexity" evidence="5">
    <location>
        <begin position="303"/>
        <end position="336"/>
    </location>
</feature>
<organism evidence="7 8">
    <name type="scientific">Chlorella sorokiniana</name>
    <name type="common">Freshwater green alga</name>
    <dbReference type="NCBI Taxonomy" id="3076"/>
    <lineage>
        <taxon>Eukaryota</taxon>
        <taxon>Viridiplantae</taxon>
        <taxon>Chlorophyta</taxon>
        <taxon>core chlorophytes</taxon>
        <taxon>Trebouxiophyceae</taxon>
        <taxon>Chlorellales</taxon>
        <taxon>Chlorellaceae</taxon>
        <taxon>Chlorella clade</taxon>
        <taxon>Chlorella</taxon>
    </lineage>
</organism>
<evidence type="ECO:0000256" key="1">
    <source>
        <dbReference type="ARBA" id="ARBA00022723"/>
    </source>
</evidence>
<keyword evidence="3" id="KW-0862">Zinc</keyword>
<dbReference type="AlphaFoldDB" id="A0A2P6TVL1"/>
<dbReference type="Gene3D" id="6.10.140.2220">
    <property type="match status" value="1"/>
</dbReference>
<name>A0A2P6TVL1_CHLSO</name>
<dbReference type="Proteomes" id="UP000239899">
    <property type="component" value="Unassembled WGS sequence"/>
</dbReference>
<evidence type="ECO:0000256" key="5">
    <source>
        <dbReference type="SAM" id="MobiDB-lite"/>
    </source>
</evidence>